<comment type="subcellular location">
    <subcellularLocation>
        <location evidence="1">Cell membrane</location>
        <topology evidence="1">Multi-pass membrane protein</topology>
    </subcellularLocation>
</comment>
<feature type="transmembrane region" description="Helical" evidence="7">
    <location>
        <begin position="109"/>
        <end position="129"/>
    </location>
</feature>
<evidence type="ECO:0000256" key="7">
    <source>
        <dbReference type="SAM" id="Phobius"/>
    </source>
</evidence>
<feature type="transmembrane region" description="Helical" evidence="7">
    <location>
        <begin position="234"/>
        <end position="254"/>
    </location>
</feature>
<dbReference type="CDD" id="cd06853">
    <property type="entry name" value="GT_WecA_like"/>
    <property type="match status" value="1"/>
</dbReference>
<dbReference type="PANTHER" id="PTHR22926:SF3">
    <property type="entry name" value="UNDECAPRENYL-PHOSPHATE ALPHA-N-ACETYLGLUCOSAMINYL 1-PHOSPHATE TRANSFERASE"/>
    <property type="match status" value="1"/>
</dbReference>
<dbReference type="GO" id="GO:0071555">
    <property type="term" value="P:cell wall organization"/>
    <property type="evidence" value="ECO:0007669"/>
    <property type="project" value="TreeGrafter"/>
</dbReference>
<feature type="transmembrane region" description="Helical" evidence="7">
    <location>
        <begin position="141"/>
        <end position="161"/>
    </location>
</feature>
<accession>A0A0G0BZE5</accession>
<keyword evidence="5 7" id="KW-1133">Transmembrane helix</keyword>
<name>A0A0G0BZE5_9BACT</name>
<keyword evidence="3 8" id="KW-0808">Transferase</keyword>
<keyword evidence="6 7" id="KW-0472">Membrane</keyword>
<dbReference type="AlphaFoldDB" id="A0A0G0BZE5"/>
<dbReference type="EC" id="2.7.8.-" evidence="8"/>
<evidence type="ECO:0000256" key="5">
    <source>
        <dbReference type="ARBA" id="ARBA00022989"/>
    </source>
</evidence>
<feature type="transmembrane region" description="Helical" evidence="7">
    <location>
        <begin position="364"/>
        <end position="383"/>
    </location>
</feature>
<dbReference type="Pfam" id="PF00953">
    <property type="entry name" value="Glycos_transf_4"/>
    <property type="match status" value="1"/>
</dbReference>
<evidence type="ECO:0000313" key="8">
    <source>
        <dbReference type="EMBL" id="KKP44285.1"/>
    </source>
</evidence>
<evidence type="ECO:0000256" key="1">
    <source>
        <dbReference type="ARBA" id="ARBA00004651"/>
    </source>
</evidence>
<proteinExistence type="predicted"/>
<evidence type="ECO:0000256" key="6">
    <source>
        <dbReference type="ARBA" id="ARBA00023136"/>
    </source>
</evidence>
<reference evidence="8 9" key="1">
    <citation type="journal article" date="2015" name="Nature">
        <title>rRNA introns, odd ribosomes, and small enigmatic genomes across a large radiation of phyla.</title>
        <authorList>
            <person name="Brown C.T."/>
            <person name="Hug L.A."/>
            <person name="Thomas B.C."/>
            <person name="Sharon I."/>
            <person name="Castelle C.J."/>
            <person name="Singh A."/>
            <person name="Wilkins M.J."/>
            <person name="Williams K.H."/>
            <person name="Banfield J.F."/>
        </authorList>
    </citation>
    <scope>NUCLEOTIDE SEQUENCE [LARGE SCALE GENOMIC DNA]</scope>
</reference>
<gene>
    <name evidence="8" type="ORF">UR34_C0004G0026</name>
</gene>
<dbReference type="PANTHER" id="PTHR22926">
    <property type="entry name" value="PHOSPHO-N-ACETYLMURAMOYL-PENTAPEPTIDE-TRANSFERASE"/>
    <property type="match status" value="1"/>
</dbReference>
<dbReference type="GO" id="GO:0044038">
    <property type="term" value="P:cell wall macromolecule biosynthetic process"/>
    <property type="evidence" value="ECO:0007669"/>
    <property type="project" value="TreeGrafter"/>
</dbReference>
<organism evidence="8 9">
    <name type="scientific">candidate division WS6 bacterium GW2011_GWC1_33_20</name>
    <dbReference type="NCBI Taxonomy" id="1619089"/>
    <lineage>
        <taxon>Bacteria</taxon>
        <taxon>Candidatus Dojkabacteria</taxon>
    </lineage>
</organism>
<keyword evidence="2" id="KW-1003">Cell membrane</keyword>
<dbReference type="InterPro" id="IPR000715">
    <property type="entry name" value="Glycosyl_transferase_4"/>
</dbReference>
<dbReference type="EMBL" id="LBOV01000004">
    <property type="protein sequence ID" value="KKP44285.1"/>
    <property type="molecule type" value="Genomic_DNA"/>
</dbReference>
<feature type="transmembrane region" description="Helical" evidence="7">
    <location>
        <begin position="266"/>
        <end position="282"/>
    </location>
</feature>
<feature type="transmembrane region" description="Helical" evidence="7">
    <location>
        <begin position="85"/>
        <end position="103"/>
    </location>
</feature>
<evidence type="ECO:0000256" key="2">
    <source>
        <dbReference type="ARBA" id="ARBA00022475"/>
    </source>
</evidence>
<protein>
    <submittedName>
        <fullName evidence="8">Glycosyl transferase family protein, UDP-N-acetylglucosamine:undecaprenyl-P N-acetylglucosaminyl 1-P transferase</fullName>
        <ecNumber evidence="8">2.7.8.-</ecNumber>
    </submittedName>
</protein>
<dbReference type="GO" id="GO:0005886">
    <property type="term" value="C:plasma membrane"/>
    <property type="evidence" value="ECO:0007669"/>
    <property type="project" value="UniProtKB-SubCell"/>
</dbReference>
<dbReference type="Proteomes" id="UP000034302">
    <property type="component" value="Unassembled WGS sequence"/>
</dbReference>
<feature type="transmembrane region" description="Helical" evidence="7">
    <location>
        <begin position="211"/>
        <end position="228"/>
    </location>
</feature>
<evidence type="ECO:0000256" key="3">
    <source>
        <dbReference type="ARBA" id="ARBA00022679"/>
    </source>
</evidence>
<keyword evidence="4 7" id="KW-0812">Transmembrane</keyword>
<dbReference type="GO" id="GO:0009103">
    <property type="term" value="P:lipopolysaccharide biosynthetic process"/>
    <property type="evidence" value="ECO:0007669"/>
    <property type="project" value="TreeGrafter"/>
</dbReference>
<comment type="caution">
    <text evidence="8">The sequence shown here is derived from an EMBL/GenBank/DDBJ whole genome shotgun (WGS) entry which is preliminary data.</text>
</comment>
<evidence type="ECO:0000313" key="9">
    <source>
        <dbReference type="Proteomes" id="UP000034302"/>
    </source>
</evidence>
<feature type="transmembrane region" description="Helical" evidence="7">
    <location>
        <begin position="341"/>
        <end position="358"/>
    </location>
</feature>
<dbReference type="GO" id="GO:0016780">
    <property type="term" value="F:phosphotransferase activity, for other substituted phosphate groups"/>
    <property type="evidence" value="ECO:0007669"/>
    <property type="project" value="InterPro"/>
</dbReference>
<feature type="transmembrane region" description="Helical" evidence="7">
    <location>
        <begin position="31"/>
        <end position="53"/>
    </location>
</feature>
<evidence type="ECO:0000256" key="4">
    <source>
        <dbReference type="ARBA" id="ARBA00022692"/>
    </source>
</evidence>
<sequence>MDISIPSKILEKILKINDFSISTQYDKYLNYWPLLLAGFLFAILFVPIIGKIAKKWGVTYQPKTKRKGREFDNAEKAIHEVETPALGGLAVTLPILIAIPILFKLDALTIPILIASAILVIGSTLDDIFNLPAKVQLGYQLLAASTIAVSIIDLSSISFFADDLLNLTSATWSTTILSIPLSFVFPGDLILIVWIFLCINSVKWVGGSPGLIESYSLNIFILLFLIAVRTFSLFTSTLSILIAGSLLGLLYFAFPPPKIMSGSSGKTAYGFFISVLALISGVKFSTTIMLLALPIIDALYVILYRYIKYKPKNPIELIKINDTSHFHHRLLALNLSTKQTLLIETSISILIGSLAILTTGAMRYFALIFSLALVIGLIVFINYKANKKEIEKERSPESKYSY</sequence>
<feature type="transmembrane region" description="Helical" evidence="7">
    <location>
        <begin position="181"/>
        <end position="199"/>
    </location>
</feature>